<keyword evidence="1" id="KW-0472">Membrane</keyword>
<dbReference type="Pfam" id="PF16344">
    <property type="entry name" value="FecR_C"/>
    <property type="match status" value="1"/>
</dbReference>
<proteinExistence type="predicted"/>
<dbReference type="Proteomes" id="UP000192678">
    <property type="component" value="Unassembled WGS sequence"/>
</dbReference>
<evidence type="ECO:0000259" key="3">
    <source>
        <dbReference type="Pfam" id="PF16344"/>
    </source>
</evidence>
<dbReference type="PANTHER" id="PTHR30273">
    <property type="entry name" value="PERIPLASMIC SIGNAL SENSOR AND SIGMA FACTOR ACTIVATOR FECR-RELATED"/>
    <property type="match status" value="1"/>
</dbReference>
<dbReference type="STRING" id="475255.SAMN04488101_11343"/>
<dbReference type="InterPro" id="IPR006860">
    <property type="entry name" value="FecR"/>
</dbReference>
<gene>
    <name evidence="4" type="ORF">SAMN04488101_11343</name>
</gene>
<feature type="domain" description="FecR protein" evidence="2">
    <location>
        <begin position="189"/>
        <end position="285"/>
    </location>
</feature>
<dbReference type="Pfam" id="PF04773">
    <property type="entry name" value="FecR"/>
    <property type="match status" value="1"/>
</dbReference>
<dbReference type="EMBL" id="FWYB01000013">
    <property type="protein sequence ID" value="SMD10140.1"/>
    <property type="molecule type" value="Genomic_DNA"/>
</dbReference>
<feature type="transmembrane region" description="Helical" evidence="1">
    <location>
        <begin position="96"/>
        <end position="114"/>
    </location>
</feature>
<evidence type="ECO:0000313" key="4">
    <source>
        <dbReference type="EMBL" id="SMD10140.1"/>
    </source>
</evidence>
<accession>A0A1W2EKA0</accession>
<evidence type="ECO:0000256" key="1">
    <source>
        <dbReference type="SAM" id="Phobius"/>
    </source>
</evidence>
<dbReference type="OrthoDB" id="1099963at2"/>
<name>A0A1W2EKA0_9SPHI</name>
<evidence type="ECO:0000313" key="5">
    <source>
        <dbReference type="Proteomes" id="UP000192678"/>
    </source>
</evidence>
<sequence length="395" mass="43565">MEEKNVEISSRIAGLISGYLSNRLSVKEVQELENWINNSSANTTIFKRIMDEKSLEEQGKMLSNLDIETDLLATKAEMSFTAIAGDRKHLSLWPRFVAAASIILIVGAGLLFYLNQQQEKPLVHYANDVVPGMQGATLTLANGRKIKLTAASEGNLVNESGVSITKSSNGQLVYEIKDQATDQGNIFNTLTTAKGETYQVRLPDGTLIWLNAATSLKYPVSFTKLKTRNVVLSGEAYFEVAKDKAHPFVVESNGQQVQVLGTHFNVNAYTDEPSTNTTLLEGSIKVIAAGSAVVVKPGQQASFSDNRINIEAVNVNAVVDWKNGKFRFKNEPLSSILRKISRWYDVQIEYQTDPDNMPTFSGSVSRFDNVSAVLKMLEETSDVKFLIEGKTIKVQ</sequence>
<dbReference type="Gene3D" id="3.55.50.30">
    <property type="match status" value="1"/>
</dbReference>
<dbReference type="InterPro" id="IPR032508">
    <property type="entry name" value="FecR_C"/>
</dbReference>
<dbReference type="InterPro" id="IPR012373">
    <property type="entry name" value="Ferrdict_sens_TM"/>
</dbReference>
<reference evidence="4 5" key="1">
    <citation type="submission" date="2017-04" db="EMBL/GenBank/DDBJ databases">
        <authorList>
            <person name="Afonso C.L."/>
            <person name="Miller P.J."/>
            <person name="Scott M.A."/>
            <person name="Spackman E."/>
            <person name="Goraichik I."/>
            <person name="Dimitrov K.M."/>
            <person name="Suarez D.L."/>
            <person name="Swayne D.E."/>
        </authorList>
    </citation>
    <scope>NUCLEOTIDE SEQUENCE [LARGE SCALE GENOMIC DNA]</scope>
    <source>
        <strain evidence="4 5">DSM 19625</strain>
    </source>
</reference>
<dbReference type="PANTHER" id="PTHR30273:SF2">
    <property type="entry name" value="PROTEIN FECR"/>
    <property type="match status" value="1"/>
</dbReference>
<dbReference type="Gene3D" id="2.60.120.1440">
    <property type="match status" value="1"/>
</dbReference>
<protein>
    <submittedName>
        <fullName evidence="4">FecR family protein</fullName>
    </submittedName>
</protein>
<keyword evidence="1" id="KW-0812">Transmembrane</keyword>
<dbReference type="RefSeq" id="WP_084291186.1">
    <property type="nucleotide sequence ID" value="NZ_FWYB01000013.1"/>
</dbReference>
<keyword evidence="5" id="KW-1185">Reference proteome</keyword>
<evidence type="ECO:0000259" key="2">
    <source>
        <dbReference type="Pfam" id="PF04773"/>
    </source>
</evidence>
<feature type="domain" description="Protein FecR C-terminal" evidence="3">
    <location>
        <begin position="325"/>
        <end position="394"/>
    </location>
</feature>
<dbReference type="AlphaFoldDB" id="A0A1W2EKA0"/>
<dbReference type="FunFam" id="2.60.120.1440:FF:000001">
    <property type="entry name" value="Putative anti-sigma factor"/>
    <property type="match status" value="1"/>
</dbReference>
<keyword evidence="1" id="KW-1133">Transmembrane helix</keyword>
<dbReference type="GO" id="GO:0016989">
    <property type="term" value="F:sigma factor antagonist activity"/>
    <property type="evidence" value="ECO:0007669"/>
    <property type="project" value="TreeGrafter"/>
</dbReference>
<organism evidence="4 5">
    <name type="scientific">Pedobacter nyackensis</name>
    <dbReference type="NCBI Taxonomy" id="475255"/>
    <lineage>
        <taxon>Bacteria</taxon>
        <taxon>Pseudomonadati</taxon>
        <taxon>Bacteroidota</taxon>
        <taxon>Sphingobacteriia</taxon>
        <taxon>Sphingobacteriales</taxon>
        <taxon>Sphingobacteriaceae</taxon>
        <taxon>Pedobacter</taxon>
    </lineage>
</organism>